<organism evidence="1 2">
    <name type="scientific">Staphylococcus condimenti</name>
    <dbReference type="NCBI Taxonomy" id="70255"/>
    <lineage>
        <taxon>Bacteria</taxon>
        <taxon>Bacillati</taxon>
        <taxon>Bacillota</taxon>
        <taxon>Bacilli</taxon>
        <taxon>Bacillales</taxon>
        <taxon>Staphylococcaceae</taxon>
        <taxon>Staphylococcus</taxon>
    </lineage>
</organism>
<sequence length="77" mass="9375">MTRIRTNKQELVINFQNDLIITKYGLNINNNQNEEGKMTYAMNLNMNVLPIKPWLIRNVKTNLKRTYILIKYYWRLK</sequence>
<evidence type="ECO:0000313" key="2">
    <source>
        <dbReference type="Proteomes" id="UP000293854"/>
    </source>
</evidence>
<dbReference type="EMBL" id="RQTE01000075">
    <property type="protein sequence ID" value="RZI03054.1"/>
    <property type="molecule type" value="Genomic_DNA"/>
</dbReference>
<evidence type="ECO:0000313" key="1">
    <source>
        <dbReference type="EMBL" id="RZI03054.1"/>
    </source>
</evidence>
<protein>
    <submittedName>
        <fullName evidence="1">Uncharacterized protein</fullName>
    </submittedName>
</protein>
<dbReference type="Proteomes" id="UP000293854">
    <property type="component" value="Unassembled WGS sequence"/>
</dbReference>
<reference evidence="1 2" key="1">
    <citation type="submission" date="2018-11" db="EMBL/GenBank/DDBJ databases">
        <title>Genomic profiling of Staphylococcus species from a Poultry farm system in KwaZulu-Natal, South Africa.</title>
        <authorList>
            <person name="Amoako D.G."/>
            <person name="Somboro A.M."/>
            <person name="Abia A.L.K."/>
            <person name="Bester L.A."/>
            <person name="Essack S.Y."/>
        </authorList>
    </citation>
    <scope>NUCLEOTIDE SEQUENCE [LARGE SCALE GENOMIC DNA]</scope>
    <source>
        <strain evidence="1 2">SA11</strain>
    </source>
</reference>
<dbReference type="AlphaFoldDB" id="A0A4Q7CN93"/>
<gene>
    <name evidence="1" type="ORF">EIG99_04555</name>
</gene>
<dbReference type="GeneID" id="66777163"/>
<proteinExistence type="predicted"/>
<name>A0A4Q7CN93_9STAP</name>
<accession>A0A4Q7CN93</accession>
<dbReference type="RefSeq" id="WP_096810248.1">
    <property type="nucleotide sequence ID" value="NZ_RQTE01000075.1"/>
</dbReference>
<comment type="caution">
    <text evidence="1">The sequence shown here is derived from an EMBL/GenBank/DDBJ whole genome shotgun (WGS) entry which is preliminary data.</text>
</comment>